<name>A0ABM5MI56_GEOTH</name>
<dbReference type="EMBL" id="CP003125">
    <property type="protein sequence ID" value="AEV19243.1"/>
    <property type="molecule type" value="Genomic_DNA"/>
</dbReference>
<organism evidence="1 2">
    <name type="scientific">Geobacillus thermoleovorans CCB_US3_UF5</name>
    <dbReference type="NCBI Taxonomy" id="1111068"/>
    <lineage>
        <taxon>Bacteria</taxon>
        <taxon>Bacillati</taxon>
        <taxon>Bacillota</taxon>
        <taxon>Bacilli</taxon>
        <taxon>Bacillales</taxon>
        <taxon>Anoxybacillaceae</taxon>
        <taxon>Geobacillus</taxon>
        <taxon>Geobacillus thermoleovorans group</taxon>
    </lineage>
</organism>
<reference evidence="1 2" key="1">
    <citation type="submission" date="2011-11" db="EMBL/GenBank/DDBJ databases">
        <title>Complete genome sequence of thermophilic Geobacillus thermoleovorans CCB_US3_UF5.</title>
        <authorList>
            <person name="Muhd Sakaff M.K.L."/>
            <person name="Abdul Rahman A.Y."/>
            <person name="Saito J.A."/>
            <person name="Hou S."/>
            <person name="Alam M."/>
        </authorList>
    </citation>
    <scope>NUCLEOTIDE SEQUENCE [LARGE SCALE GENOMIC DNA]</scope>
    <source>
        <strain evidence="1 2">CCB_US3_UF5</strain>
    </source>
</reference>
<keyword evidence="2" id="KW-1185">Reference proteome</keyword>
<proteinExistence type="predicted"/>
<dbReference type="Proteomes" id="UP000005636">
    <property type="component" value="Chromosome"/>
</dbReference>
<gene>
    <name evidence="1" type="ORF">GTCCBUS3UF5_19340</name>
</gene>
<evidence type="ECO:0000313" key="2">
    <source>
        <dbReference type="Proteomes" id="UP000005636"/>
    </source>
</evidence>
<accession>A0ABM5MI56</accession>
<sequence>MGRSSITVANLAEKSAGMTIVAKLFHFDPLPFKSIMLLLV</sequence>
<protein>
    <submittedName>
        <fullName evidence="1">Uncharacterized protein</fullName>
    </submittedName>
</protein>
<evidence type="ECO:0000313" key="1">
    <source>
        <dbReference type="EMBL" id="AEV19243.1"/>
    </source>
</evidence>